<gene>
    <name evidence="2" type="ORF">F5972_08000</name>
</gene>
<feature type="region of interest" description="Disordered" evidence="1">
    <location>
        <begin position="309"/>
        <end position="338"/>
    </location>
</feature>
<feature type="compositionally biased region" description="Low complexity" evidence="1">
    <location>
        <begin position="309"/>
        <end position="324"/>
    </location>
</feature>
<proteinExistence type="predicted"/>
<dbReference type="RefSeq" id="WP_150932743.1">
    <property type="nucleotide sequence ID" value="NZ_VYTZ01000003.1"/>
</dbReference>
<sequence length="338" mass="35337">MTVSDRTTEAPAEQAGAAPDDAEPGFGGFGGFDSFGDLDPDDAAMFATLADLPDDDGEGEGGLGGDAPDSPDGDADAQAQDLADGAPEPGPADGEAAATDGQDATPDGEDKPQAPDVKTVKQTAEHLGMLDALHKFIGDELKQAKKDHAPLFAAAANLGGEKQIDLTLPDGTKIGTYNLDQPGVLIAWDTAAVREYTRRTAPHNLYDEVNPAALNYPDIVEFIKLTHPGLVQEAVRPSYLTLLEEQLDEQGRLPDPTTGELVTVAKRNKVDATGEGRFGWTRAKRDVPGGRERLVAAWRAGELRGRIALDPPVAAPAAGADQPPQGGGPEEKGEDGHE</sequence>
<reference evidence="2 3" key="1">
    <citation type="submission" date="2019-09" db="EMBL/GenBank/DDBJ databases">
        <title>Screening of Novel Bioactive Compounds from Soil-Associated.</title>
        <authorList>
            <person name="Gong X."/>
        </authorList>
    </citation>
    <scope>NUCLEOTIDE SEQUENCE [LARGE SCALE GENOMIC DNA]</scope>
    <source>
        <strain evidence="2 3">Gxj-6</strain>
    </source>
</reference>
<evidence type="ECO:0000313" key="3">
    <source>
        <dbReference type="Proteomes" id="UP000327011"/>
    </source>
</evidence>
<feature type="compositionally biased region" description="Low complexity" evidence="1">
    <location>
        <begin position="76"/>
        <end position="98"/>
    </location>
</feature>
<comment type="caution">
    <text evidence="2">The sequence shown here is derived from an EMBL/GenBank/DDBJ whole genome shotgun (WGS) entry which is preliminary data.</text>
</comment>
<dbReference type="AlphaFoldDB" id="A0A5J5K642"/>
<organism evidence="2 3">
    <name type="scientific">Microbispora cellulosiformans</name>
    <dbReference type="NCBI Taxonomy" id="2614688"/>
    <lineage>
        <taxon>Bacteria</taxon>
        <taxon>Bacillati</taxon>
        <taxon>Actinomycetota</taxon>
        <taxon>Actinomycetes</taxon>
        <taxon>Streptosporangiales</taxon>
        <taxon>Streptosporangiaceae</taxon>
        <taxon>Microbispora</taxon>
    </lineage>
</organism>
<feature type="region of interest" description="Disordered" evidence="1">
    <location>
        <begin position="1"/>
        <end position="118"/>
    </location>
</feature>
<dbReference type="EMBL" id="VYTZ01000003">
    <property type="protein sequence ID" value="KAA9379590.1"/>
    <property type="molecule type" value="Genomic_DNA"/>
</dbReference>
<protein>
    <submittedName>
        <fullName evidence="2">Uncharacterized protein</fullName>
    </submittedName>
</protein>
<accession>A0A5J5K642</accession>
<evidence type="ECO:0000256" key="1">
    <source>
        <dbReference type="SAM" id="MobiDB-lite"/>
    </source>
</evidence>
<name>A0A5J5K642_9ACTN</name>
<keyword evidence="3" id="KW-1185">Reference proteome</keyword>
<evidence type="ECO:0000313" key="2">
    <source>
        <dbReference type="EMBL" id="KAA9379590.1"/>
    </source>
</evidence>
<dbReference type="Proteomes" id="UP000327011">
    <property type="component" value="Unassembled WGS sequence"/>
</dbReference>
<feature type="compositionally biased region" description="Basic and acidic residues" evidence="1">
    <location>
        <begin position="329"/>
        <end position="338"/>
    </location>
</feature>